<dbReference type="UniPathway" id="UPA00344"/>
<reference evidence="9 10" key="1">
    <citation type="submission" date="2020-09" db="EMBL/GenBank/DDBJ databases">
        <title>Investigation of environmental microbes.</title>
        <authorList>
            <person name="Ou Y."/>
            <person name="Kang Q."/>
        </authorList>
    </citation>
    <scope>NUCLEOTIDE SEQUENCE [LARGE SCALE GENOMIC DNA]</scope>
    <source>
        <strain evidence="9 10">KJZ-14</strain>
    </source>
</reference>
<dbReference type="Pfam" id="PF03453">
    <property type="entry name" value="MoeA_N"/>
    <property type="match status" value="1"/>
</dbReference>
<dbReference type="GO" id="GO:0061599">
    <property type="term" value="F:molybdopterin molybdotransferase activity"/>
    <property type="evidence" value="ECO:0007669"/>
    <property type="project" value="UniProtKB-UniRule"/>
</dbReference>
<comment type="pathway">
    <text evidence="2 7">Cofactor biosynthesis; molybdopterin biosynthesis.</text>
</comment>
<dbReference type="InterPro" id="IPR036135">
    <property type="entry name" value="MoeA_linker/N_sf"/>
</dbReference>
<dbReference type="InterPro" id="IPR038987">
    <property type="entry name" value="MoeA-like"/>
</dbReference>
<evidence type="ECO:0000256" key="4">
    <source>
        <dbReference type="ARBA" id="ARBA00022505"/>
    </source>
</evidence>
<evidence type="ECO:0000256" key="2">
    <source>
        <dbReference type="ARBA" id="ARBA00005046"/>
    </source>
</evidence>
<dbReference type="Pfam" id="PF00994">
    <property type="entry name" value="MoCF_biosynth"/>
    <property type="match status" value="1"/>
</dbReference>
<evidence type="ECO:0000259" key="8">
    <source>
        <dbReference type="SMART" id="SM00852"/>
    </source>
</evidence>
<dbReference type="Gene3D" id="2.170.190.11">
    <property type="entry name" value="Molybdopterin biosynthesis moea protein, domain 3"/>
    <property type="match status" value="1"/>
</dbReference>
<evidence type="ECO:0000256" key="7">
    <source>
        <dbReference type="RuleBase" id="RU365090"/>
    </source>
</evidence>
<comment type="similarity">
    <text evidence="3 7">Belongs to the MoeA family.</text>
</comment>
<dbReference type="AlphaFoldDB" id="A0A7H2BF27"/>
<dbReference type="GO" id="GO:0006777">
    <property type="term" value="P:Mo-molybdopterin cofactor biosynthetic process"/>
    <property type="evidence" value="ECO:0007669"/>
    <property type="project" value="UniProtKB-UniRule"/>
</dbReference>
<dbReference type="PANTHER" id="PTHR10192:SF5">
    <property type="entry name" value="GEPHYRIN"/>
    <property type="match status" value="1"/>
</dbReference>
<dbReference type="GO" id="GO:0005829">
    <property type="term" value="C:cytosol"/>
    <property type="evidence" value="ECO:0007669"/>
    <property type="project" value="TreeGrafter"/>
</dbReference>
<comment type="function">
    <text evidence="1 7">Catalyzes the insertion of molybdate into adenylated molybdopterin with the concomitant release of AMP.</text>
</comment>
<keyword evidence="7" id="KW-0460">Magnesium</keyword>
<dbReference type="InterPro" id="IPR005111">
    <property type="entry name" value="MoeA_C_domain_IV"/>
</dbReference>
<dbReference type="PANTHER" id="PTHR10192">
    <property type="entry name" value="MOLYBDOPTERIN BIOSYNTHESIS PROTEIN"/>
    <property type="match status" value="1"/>
</dbReference>
<evidence type="ECO:0000313" key="9">
    <source>
        <dbReference type="EMBL" id="QNV38273.1"/>
    </source>
</evidence>
<dbReference type="KEGG" id="rter:IDM49_03090"/>
<comment type="catalytic activity">
    <reaction evidence="6">
        <text>adenylyl-molybdopterin + molybdate = Mo-molybdopterin + AMP + H(+)</text>
        <dbReference type="Rhea" id="RHEA:35047"/>
        <dbReference type="ChEBI" id="CHEBI:15378"/>
        <dbReference type="ChEBI" id="CHEBI:36264"/>
        <dbReference type="ChEBI" id="CHEBI:62727"/>
        <dbReference type="ChEBI" id="CHEBI:71302"/>
        <dbReference type="ChEBI" id="CHEBI:456215"/>
        <dbReference type="EC" id="2.10.1.1"/>
    </reaction>
</comment>
<proteinExistence type="inferred from homology"/>
<feature type="domain" description="MoaB/Mog" evidence="8">
    <location>
        <begin position="188"/>
        <end position="324"/>
    </location>
</feature>
<keyword evidence="7" id="KW-0479">Metal-binding</keyword>
<dbReference type="SMART" id="SM00852">
    <property type="entry name" value="MoCF_biosynth"/>
    <property type="match status" value="1"/>
</dbReference>
<accession>A0A7H2BF27</accession>
<dbReference type="InterPro" id="IPR001453">
    <property type="entry name" value="MoaB/Mog_dom"/>
</dbReference>
<keyword evidence="4 7" id="KW-0500">Molybdenum</keyword>
<dbReference type="Gene3D" id="3.40.980.10">
    <property type="entry name" value="MoaB/Mog-like domain"/>
    <property type="match status" value="1"/>
</dbReference>
<dbReference type="GeneID" id="96623211"/>
<dbReference type="SUPFAM" id="SSF53218">
    <property type="entry name" value="Molybdenum cofactor biosynthesis proteins"/>
    <property type="match status" value="1"/>
</dbReference>
<evidence type="ECO:0000256" key="1">
    <source>
        <dbReference type="ARBA" id="ARBA00002901"/>
    </source>
</evidence>
<keyword evidence="7 9" id="KW-0808">Transferase</keyword>
<dbReference type="Gene3D" id="2.40.340.10">
    <property type="entry name" value="MoeA, C-terminal, domain IV"/>
    <property type="match status" value="1"/>
</dbReference>
<dbReference type="Pfam" id="PF03454">
    <property type="entry name" value="MoeA_C"/>
    <property type="match status" value="1"/>
</dbReference>
<dbReference type="RefSeq" id="WP_190724992.1">
    <property type="nucleotide sequence ID" value="NZ_CP061539.1"/>
</dbReference>
<keyword evidence="5 7" id="KW-0501">Molybdenum cofactor biosynthesis</keyword>
<name>A0A7H2BF27_9MICC</name>
<comment type="cofactor">
    <cofactor evidence="7">
        <name>Mg(2+)</name>
        <dbReference type="ChEBI" id="CHEBI:18420"/>
    </cofactor>
</comment>
<dbReference type="SUPFAM" id="SSF63867">
    <property type="entry name" value="MoeA C-terminal domain-like"/>
    <property type="match status" value="1"/>
</dbReference>
<dbReference type="EC" id="2.10.1.1" evidence="7"/>
<dbReference type="InterPro" id="IPR036688">
    <property type="entry name" value="MoeA_C_domain_IV_sf"/>
</dbReference>
<evidence type="ECO:0000256" key="6">
    <source>
        <dbReference type="ARBA" id="ARBA00047317"/>
    </source>
</evidence>
<dbReference type="Gene3D" id="3.90.105.10">
    <property type="entry name" value="Molybdopterin biosynthesis moea protein, domain 2"/>
    <property type="match status" value="1"/>
</dbReference>
<dbReference type="GO" id="GO:0046872">
    <property type="term" value="F:metal ion binding"/>
    <property type="evidence" value="ECO:0007669"/>
    <property type="project" value="UniProtKB-UniRule"/>
</dbReference>
<gene>
    <name evidence="9" type="ORF">IDM49_03090</name>
</gene>
<evidence type="ECO:0000313" key="10">
    <source>
        <dbReference type="Proteomes" id="UP000516404"/>
    </source>
</evidence>
<dbReference type="SUPFAM" id="SSF63882">
    <property type="entry name" value="MoeA N-terminal region -like"/>
    <property type="match status" value="1"/>
</dbReference>
<evidence type="ECO:0000256" key="5">
    <source>
        <dbReference type="ARBA" id="ARBA00023150"/>
    </source>
</evidence>
<dbReference type="EMBL" id="CP061539">
    <property type="protein sequence ID" value="QNV38273.1"/>
    <property type="molecule type" value="Genomic_DNA"/>
</dbReference>
<protein>
    <recommendedName>
        <fullName evidence="7">Molybdopterin molybdenumtransferase</fullName>
        <ecNumber evidence="7">2.10.1.1</ecNumber>
    </recommendedName>
</protein>
<sequence length="401" mass="41857">MHHPASIDWDSARAALFEIARARLSPAVMTLTVHDAIGYVLGRDVLSPMPVPHYDSSAMDGYAVAGRSPWTLKIPDYPDDSTQNIHKLTLALAAGEATPIFTGGLIPEGCESIVRSEHARLEQQDAATLLFSEHGEPAAGKDIRRAGEELDRGALLARSGTSVTPRLAAALAVGGIDEVDVYEPVGVAVAFSGNEVITSGVPGPGEVRDAFMGAVQPMVSTLGAQVVQSRRLPDEAQAFTSWLQTTDAPVLMVTGGSSTSGVDMVRDTLAEIGATYVFESVSVRPGHPALAALLPGNRILLGLPGNPLAAYTSLYSYLPALLDGACQRELRTLPTAPLARDTQAGRGGTALILPCALNSGELTPLEHRKSHMLTAFASADALAVVPASGASAGELVGYIRL</sequence>
<keyword evidence="10" id="KW-1185">Reference proteome</keyword>
<evidence type="ECO:0000256" key="3">
    <source>
        <dbReference type="ARBA" id="ARBA00010763"/>
    </source>
</evidence>
<dbReference type="CDD" id="cd00887">
    <property type="entry name" value="MoeA"/>
    <property type="match status" value="1"/>
</dbReference>
<dbReference type="InterPro" id="IPR005110">
    <property type="entry name" value="MoeA_linker/N"/>
</dbReference>
<organism evidence="9 10">
    <name type="scientific">Rothia terrae</name>
    <dbReference type="NCBI Taxonomy" id="396015"/>
    <lineage>
        <taxon>Bacteria</taxon>
        <taxon>Bacillati</taxon>
        <taxon>Actinomycetota</taxon>
        <taxon>Actinomycetes</taxon>
        <taxon>Micrococcales</taxon>
        <taxon>Micrococcaceae</taxon>
        <taxon>Rothia</taxon>
    </lineage>
</organism>
<dbReference type="InterPro" id="IPR036425">
    <property type="entry name" value="MoaB/Mog-like_dom_sf"/>
</dbReference>
<dbReference type="Proteomes" id="UP000516404">
    <property type="component" value="Chromosome"/>
</dbReference>